<comment type="subcellular location">
    <subcellularLocation>
        <location evidence="1">Secreted</location>
    </subcellularLocation>
</comment>
<keyword evidence="6" id="KW-1015">Disulfide bond</keyword>
<feature type="compositionally biased region" description="Low complexity" evidence="8">
    <location>
        <begin position="691"/>
        <end position="710"/>
    </location>
</feature>
<feature type="region of interest" description="Disordered" evidence="8">
    <location>
        <begin position="691"/>
        <end position="714"/>
    </location>
</feature>
<reference evidence="11 12" key="1">
    <citation type="submission" date="2015-01" db="EMBL/GenBank/DDBJ databases">
        <title>Evolution of Trichinella species and genotypes.</title>
        <authorList>
            <person name="Korhonen P.K."/>
            <person name="Edoardo P."/>
            <person name="Giuseppe L.R."/>
            <person name="Gasser R.B."/>
        </authorList>
    </citation>
    <scope>NUCLEOTIDE SEQUENCE [LARGE SCALE GENOMIC DNA]</scope>
    <source>
        <strain evidence="11">ISS176</strain>
    </source>
</reference>
<keyword evidence="9" id="KW-0732">Signal</keyword>
<dbReference type="InterPro" id="IPR001254">
    <property type="entry name" value="Trypsin_dom"/>
</dbReference>
<evidence type="ECO:0000256" key="6">
    <source>
        <dbReference type="ARBA" id="ARBA00023157"/>
    </source>
</evidence>
<evidence type="ECO:0000256" key="4">
    <source>
        <dbReference type="ARBA" id="ARBA00022801"/>
    </source>
</evidence>
<keyword evidence="4 7" id="KW-0378">Hydrolase</keyword>
<dbReference type="AlphaFoldDB" id="A0A0V1K2U1"/>
<feature type="chain" id="PRO_5006880803" evidence="9">
    <location>
        <begin position="19"/>
        <end position="828"/>
    </location>
</feature>
<evidence type="ECO:0000313" key="12">
    <source>
        <dbReference type="Proteomes" id="UP000054826"/>
    </source>
</evidence>
<dbReference type="Proteomes" id="UP000054826">
    <property type="component" value="Unassembled WGS sequence"/>
</dbReference>
<dbReference type="PROSITE" id="PS50240">
    <property type="entry name" value="TRYPSIN_DOM"/>
    <property type="match status" value="2"/>
</dbReference>
<dbReference type="GO" id="GO:0004252">
    <property type="term" value="F:serine-type endopeptidase activity"/>
    <property type="evidence" value="ECO:0007669"/>
    <property type="project" value="InterPro"/>
</dbReference>
<keyword evidence="5 7" id="KW-0720">Serine protease</keyword>
<feature type="signal peptide" evidence="9">
    <location>
        <begin position="1"/>
        <end position="18"/>
    </location>
</feature>
<evidence type="ECO:0000256" key="5">
    <source>
        <dbReference type="ARBA" id="ARBA00022825"/>
    </source>
</evidence>
<dbReference type="GO" id="GO:0005615">
    <property type="term" value="C:extracellular space"/>
    <property type="evidence" value="ECO:0007669"/>
    <property type="project" value="TreeGrafter"/>
</dbReference>
<dbReference type="PANTHER" id="PTHR24264">
    <property type="entry name" value="TRYPSIN-RELATED"/>
    <property type="match status" value="1"/>
</dbReference>
<evidence type="ECO:0000256" key="8">
    <source>
        <dbReference type="SAM" id="MobiDB-lite"/>
    </source>
</evidence>
<proteinExistence type="predicted"/>
<dbReference type="SMART" id="SM00020">
    <property type="entry name" value="Tryp_SPc"/>
    <property type="match status" value="2"/>
</dbReference>
<keyword evidence="2" id="KW-0964">Secreted</keyword>
<feature type="domain" description="Peptidase S1" evidence="10">
    <location>
        <begin position="449"/>
        <end position="691"/>
    </location>
</feature>
<name>A0A0V1K2U1_TRIPS</name>
<dbReference type="PRINTS" id="PR00722">
    <property type="entry name" value="CHYMOTRYPSIN"/>
</dbReference>
<keyword evidence="11" id="KW-0812">Transmembrane</keyword>
<comment type="caution">
    <text evidence="11">The sequence shown here is derived from an EMBL/GenBank/DDBJ whole genome shotgun (WGS) entry which is preliminary data.</text>
</comment>
<dbReference type="CDD" id="cd00190">
    <property type="entry name" value="Tryp_SPc"/>
    <property type="match status" value="2"/>
</dbReference>
<feature type="compositionally biased region" description="Low complexity" evidence="8">
    <location>
        <begin position="257"/>
        <end position="276"/>
    </location>
</feature>
<dbReference type="InterPro" id="IPR043504">
    <property type="entry name" value="Peptidase_S1_PA_chymotrypsin"/>
</dbReference>
<dbReference type="InterPro" id="IPR050127">
    <property type="entry name" value="Serine_Proteases_S1"/>
</dbReference>
<keyword evidence="11" id="KW-0472">Membrane</keyword>
<accession>A0A0V1K2U1</accession>
<evidence type="ECO:0000256" key="7">
    <source>
        <dbReference type="RuleBase" id="RU363034"/>
    </source>
</evidence>
<evidence type="ECO:0000256" key="3">
    <source>
        <dbReference type="ARBA" id="ARBA00022670"/>
    </source>
</evidence>
<keyword evidence="3 7" id="KW-0645">Protease</keyword>
<organism evidence="11 12">
    <name type="scientific">Trichinella pseudospiralis</name>
    <name type="common">Parasitic roundworm</name>
    <dbReference type="NCBI Taxonomy" id="6337"/>
    <lineage>
        <taxon>Eukaryota</taxon>
        <taxon>Metazoa</taxon>
        <taxon>Ecdysozoa</taxon>
        <taxon>Nematoda</taxon>
        <taxon>Enoplea</taxon>
        <taxon>Dorylaimia</taxon>
        <taxon>Trichinellida</taxon>
        <taxon>Trichinellidae</taxon>
        <taxon>Trichinella</taxon>
    </lineage>
</organism>
<sequence length="828" mass="89436">MKTIVCMCLFGLITLTLADIKCGLTAYEIRKTDPAGNKIAGGWNAAPHSLPYQVKLYIEKRKGPTGCGGTLIQFKPGNGTTLILTAAHCIYDSNRRKVLEPQKIEALVGAHNVYKLDEETRKQVLVKSVIMHPKYNDKTLENDIALLQLRETVFYTTITRPASYGNPSAILQVAKVDVWADEKCVVNATSSICIGGRKDGRGGCQGDSGGPLLCEHNKRMVVFGVSSGNTGLCGQFNKPSLYTRVTFYLDWLKENSKNSGDVSGSASSTAGSSAISKPNKVKDDFADGASGKMNFSPKVSNVPSQPAFPGSRFMSPLPSPGRTATSRFYTPPSSSVIFNGDSGGPLTCERNGRLVLFGLTSGTTGLCGQYNKPALFTKVSAFLDWISKTDKELDTAKDLSNGKQAVNLGQPLDSDETTDAKQAGKVTEPFPCGLSAFPMKKEESPSNRITNGWETRPNSVPYQVKLINQKYGAEFGCGGTLIQFKPGNGTTLILTAAHCIYDSNLRRMLAPEKVEVLVGAHNVYKLDEETRRKVLVKNVIMHPKYNDKTLENDIALLHLQETVYYTTTTRPACLPKPDEKPLPTTPCWVVGWGAEMSFGQPSEILNAANVGVWPDEKCLGNSTVSICLGGGKDGRGACQGDSGGPLLCEYNKRMVVFGVSSGNTGLCGQFNKPSLYTRVTFYLDWLKENSKNSGDVSGSASSTAGSSAISKPNKVKDDFADGASGKMNFSPKVSNVPSQPAFPGSRFMSPLPSPGRTATSRFYTPPSSSEERFPNLRLIFVMDDISGLRLHHKGCKGELITNVDVTVTAVLRWIPHGDDCPVDEDTAY</sequence>
<dbReference type="SUPFAM" id="SSF50494">
    <property type="entry name" value="Trypsin-like serine proteases"/>
    <property type="match status" value="3"/>
</dbReference>
<dbReference type="Gene3D" id="2.40.10.10">
    <property type="entry name" value="Trypsin-like serine proteases"/>
    <property type="match status" value="4"/>
</dbReference>
<dbReference type="Pfam" id="PF00089">
    <property type="entry name" value="Trypsin"/>
    <property type="match status" value="3"/>
</dbReference>
<evidence type="ECO:0000256" key="9">
    <source>
        <dbReference type="SAM" id="SignalP"/>
    </source>
</evidence>
<feature type="region of interest" description="Disordered" evidence="8">
    <location>
        <begin position="257"/>
        <end position="279"/>
    </location>
</feature>
<dbReference type="InterPro" id="IPR009003">
    <property type="entry name" value="Peptidase_S1_PA"/>
</dbReference>
<evidence type="ECO:0000256" key="2">
    <source>
        <dbReference type="ARBA" id="ARBA00022525"/>
    </source>
</evidence>
<gene>
    <name evidence="11" type="primary">Tmprss3</name>
    <name evidence="11" type="ORF">T4C_3140</name>
</gene>
<evidence type="ECO:0000313" key="11">
    <source>
        <dbReference type="EMBL" id="KRZ41552.1"/>
    </source>
</evidence>
<dbReference type="FunFam" id="2.40.10.10:FF:000068">
    <property type="entry name" value="transmembrane protease serine 2"/>
    <property type="match status" value="2"/>
</dbReference>
<dbReference type="GO" id="GO:0006508">
    <property type="term" value="P:proteolysis"/>
    <property type="evidence" value="ECO:0007669"/>
    <property type="project" value="UniProtKB-KW"/>
</dbReference>
<dbReference type="EMBL" id="JYDV01000020">
    <property type="protein sequence ID" value="KRZ41552.1"/>
    <property type="molecule type" value="Genomic_DNA"/>
</dbReference>
<evidence type="ECO:0000259" key="10">
    <source>
        <dbReference type="PROSITE" id="PS50240"/>
    </source>
</evidence>
<dbReference type="PROSITE" id="PS00134">
    <property type="entry name" value="TRYPSIN_HIS"/>
    <property type="match status" value="2"/>
</dbReference>
<dbReference type="InterPro" id="IPR033116">
    <property type="entry name" value="TRYPSIN_SER"/>
</dbReference>
<dbReference type="PROSITE" id="PS00135">
    <property type="entry name" value="TRYPSIN_SER"/>
    <property type="match status" value="2"/>
</dbReference>
<dbReference type="InterPro" id="IPR018114">
    <property type="entry name" value="TRYPSIN_HIS"/>
</dbReference>
<evidence type="ECO:0000256" key="1">
    <source>
        <dbReference type="ARBA" id="ARBA00004613"/>
    </source>
</evidence>
<feature type="domain" description="Peptidase S1" evidence="10">
    <location>
        <begin position="39"/>
        <end position="257"/>
    </location>
</feature>
<dbReference type="PANTHER" id="PTHR24264:SF65">
    <property type="entry name" value="SRCR DOMAIN-CONTAINING PROTEIN"/>
    <property type="match status" value="1"/>
</dbReference>
<protein>
    <submittedName>
        <fullName evidence="11">Transmembrane protease serine 3</fullName>
    </submittedName>
</protein>
<dbReference type="InterPro" id="IPR001314">
    <property type="entry name" value="Peptidase_S1A"/>
</dbReference>